<evidence type="ECO:0000313" key="2">
    <source>
        <dbReference type="EMBL" id="GAG24452.1"/>
    </source>
</evidence>
<accession>X0WMM9</accession>
<dbReference type="InterPro" id="IPR028098">
    <property type="entry name" value="Glyco_trans_4-like_N"/>
</dbReference>
<organism evidence="2">
    <name type="scientific">marine sediment metagenome</name>
    <dbReference type="NCBI Taxonomy" id="412755"/>
    <lineage>
        <taxon>unclassified sequences</taxon>
        <taxon>metagenomes</taxon>
        <taxon>ecological metagenomes</taxon>
    </lineage>
</organism>
<evidence type="ECO:0000259" key="1">
    <source>
        <dbReference type="Pfam" id="PF13439"/>
    </source>
</evidence>
<gene>
    <name evidence="2" type="ORF">S01H1_47808</name>
</gene>
<name>X0WMM9_9ZZZZ</name>
<comment type="caution">
    <text evidence="2">The sequence shown here is derived from an EMBL/GenBank/DDBJ whole genome shotgun (WGS) entry which is preliminary data.</text>
</comment>
<dbReference type="EMBL" id="BARS01030664">
    <property type="protein sequence ID" value="GAG24452.1"/>
    <property type="molecule type" value="Genomic_DNA"/>
</dbReference>
<proteinExistence type="predicted"/>
<protein>
    <recommendedName>
        <fullName evidence="1">Glycosyltransferase subfamily 4-like N-terminal domain-containing protein</fullName>
    </recommendedName>
</protein>
<dbReference type="SUPFAM" id="SSF53756">
    <property type="entry name" value="UDP-Glycosyltransferase/glycogen phosphorylase"/>
    <property type="match status" value="1"/>
</dbReference>
<feature type="domain" description="Glycosyltransferase subfamily 4-like N-terminal" evidence="1">
    <location>
        <begin position="2"/>
        <end position="111"/>
    </location>
</feature>
<sequence>GKALISMGHEVDVIAGMLREGLPQRETHEGVRIHRFPALRSPARARWWFVRNIGLLRQADVIHISNTHMLEYLWRMLGIAVDRRKVFLTRHGLSYIHPVPPWEKRRAIRSLALASGVVHDGAFIEKWLGVKPDLCPDQGLSPTADEIEQRPEPSADSATYIGRIEPDSGINVYLDGVRILTSERGRPFDLRVYGNGSLAAELREKATRENLPVRFHGRTPDAQRYISESCFAFIDGRMAIQEAMARKRLVLAAYVDPLKRDYV</sequence>
<feature type="non-terminal residue" evidence="2">
    <location>
        <position position="1"/>
    </location>
</feature>
<dbReference type="AlphaFoldDB" id="X0WMM9"/>
<feature type="non-terminal residue" evidence="2">
    <location>
        <position position="263"/>
    </location>
</feature>
<dbReference type="Gene3D" id="3.40.50.2000">
    <property type="entry name" value="Glycogen Phosphorylase B"/>
    <property type="match status" value="2"/>
</dbReference>
<reference evidence="2" key="1">
    <citation type="journal article" date="2014" name="Front. Microbiol.">
        <title>High frequency of phylogenetically diverse reductive dehalogenase-homologous genes in deep subseafloor sedimentary metagenomes.</title>
        <authorList>
            <person name="Kawai M."/>
            <person name="Futagami T."/>
            <person name="Toyoda A."/>
            <person name="Takaki Y."/>
            <person name="Nishi S."/>
            <person name="Hori S."/>
            <person name="Arai W."/>
            <person name="Tsubouchi T."/>
            <person name="Morono Y."/>
            <person name="Uchiyama I."/>
            <person name="Ito T."/>
            <person name="Fujiyama A."/>
            <person name="Inagaki F."/>
            <person name="Takami H."/>
        </authorList>
    </citation>
    <scope>NUCLEOTIDE SEQUENCE</scope>
    <source>
        <strain evidence="2">Expedition CK06-06</strain>
    </source>
</reference>
<dbReference type="Pfam" id="PF13439">
    <property type="entry name" value="Glyco_transf_4"/>
    <property type="match status" value="1"/>
</dbReference>